<dbReference type="Gene3D" id="2.30.30.40">
    <property type="entry name" value="SH3 Domains"/>
    <property type="match status" value="1"/>
</dbReference>
<evidence type="ECO:0000313" key="2">
    <source>
        <dbReference type="EMBL" id="SHJ00799.1"/>
    </source>
</evidence>
<protein>
    <submittedName>
        <fullName evidence="2">SH3 domain-containing protein</fullName>
    </submittedName>
</protein>
<dbReference type="RefSeq" id="WP_073330912.1">
    <property type="nucleotide sequence ID" value="NZ_FQYO01000004.1"/>
</dbReference>
<keyword evidence="1" id="KW-0732">Signal</keyword>
<proteinExistence type="predicted"/>
<keyword evidence="3" id="KW-1185">Reference proteome</keyword>
<dbReference type="Proteomes" id="UP000184292">
    <property type="component" value="Unassembled WGS sequence"/>
</dbReference>
<feature type="chain" id="PRO_5012612820" evidence="1">
    <location>
        <begin position="30"/>
        <end position="215"/>
    </location>
</feature>
<organism evidence="2 3">
    <name type="scientific">Wenxinia saemankumensis</name>
    <dbReference type="NCBI Taxonomy" id="1447782"/>
    <lineage>
        <taxon>Bacteria</taxon>
        <taxon>Pseudomonadati</taxon>
        <taxon>Pseudomonadota</taxon>
        <taxon>Alphaproteobacteria</taxon>
        <taxon>Rhodobacterales</taxon>
        <taxon>Roseobacteraceae</taxon>
        <taxon>Wenxinia</taxon>
    </lineage>
</organism>
<sequence>MTGRRIAAALRAGLLAGSLAGLIAGPAPAQMSAGPFPAQYSVTGVADDDRLNIRAEPDASSPILDSYFPYAMNVEVLRTTPDGSWGLVGLPEGNGWVSMRYLAAQETDPAEIPRPLNCGGTEPFWSLNMTLRGDEYDSPGTGYRFLSLLSARTAPNGYLATFEEGPTLNRTLTVMRGACSDGMSDREYGWRAMLFNDAPDGSEVQAGCCTLDGNF</sequence>
<name>A0A1M6FT24_9RHOB</name>
<dbReference type="OrthoDB" id="5489750at2"/>
<gene>
    <name evidence="2" type="ORF">SAMN05444417_2484</name>
</gene>
<evidence type="ECO:0000313" key="3">
    <source>
        <dbReference type="Proteomes" id="UP000184292"/>
    </source>
</evidence>
<dbReference type="AlphaFoldDB" id="A0A1M6FT24"/>
<accession>A0A1M6FT24</accession>
<dbReference type="EMBL" id="FQYO01000004">
    <property type="protein sequence ID" value="SHJ00799.1"/>
    <property type="molecule type" value="Genomic_DNA"/>
</dbReference>
<reference evidence="2 3" key="1">
    <citation type="submission" date="2016-11" db="EMBL/GenBank/DDBJ databases">
        <authorList>
            <person name="Jaros S."/>
            <person name="Januszkiewicz K."/>
            <person name="Wedrychowicz H."/>
        </authorList>
    </citation>
    <scope>NUCLEOTIDE SEQUENCE [LARGE SCALE GENOMIC DNA]</scope>
    <source>
        <strain evidence="2 3">DSM 100565</strain>
    </source>
</reference>
<feature type="signal peptide" evidence="1">
    <location>
        <begin position="1"/>
        <end position="29"/>
    </location>
</feature>
<evidence type="ECO:0000256" key="1">
    <source>
        <dbReference type="SAM" id="SignalP"/>
    </source>
</evidence>
<dbReference type="STRING" id="1447782.SAMN05444417_2484"/>